<feature type="transmembrane region" description="Helical" evidence="2">
    <location>
        <begin position="159"/>
        <end position="179"/>
    </location>
</feature>
<feature type="transmembrane region" description="Helical" evidence="2">
    <location>
        <begin position="134"/>
        <end position="153"/>
    </location>
</feature>
<proteinExistence type="predicted"/>
<organism evidence="3 4">
    <name type="scientific">Streptomyces thermocoprophilus</name>
    <dbReference type="NCBI Taxonomy" id="78356"/>
    <lineage>
        <taxon>Bacteria</taxon>
        <taxon>Bacillati</taxon>
        <taxon>Actinomycetota</taxon>
        <taxon>Actinomycetes</taxon>
        <taxon>Kitasatosporales</taxon>
        <taxon>Streptomycetaceae</taxon>
        <taxon>Streptomyces</taxon>
    </lineage>
</organism>
<evidence type="ECO:0000313" key="3">
    <source>
        <dbReference type="EMBL" id="MFB9738860.1"/>
    </source>
</evidence>
<name>A0ABV5VM32_9ACTN</name>
<keyword evidence="2" id="KW-0812">Transmembrane</keyword>
<dbReference type="Pfam" id="PF14333">
    <property type="entry name" value="DUF4389"/>
    <property type="match status" value="2"/>
</dbReference>
<comment type="caution">
    <text evidence="3">The sequence shown here is derived from an EMBL/GenBank/DDBJ whole genome shotgun (WGS) entry which is preliminary data.</text>
</comment>
<sequence length="228" mass="26073">MSTHAPSPEPPTGPTGPHRYPARLTARLDKPLSRWLWLVKWLLALPHYIVLVFLWVAFVVVGVVAFFAILFTGRYPRPLFDFTTGVLRWHWRVAYYACAALGTDRYPPFTLADVPDYPTRWEVEYPQRLSRGLVLVKWWLLALPHYLILGFFVGGAYRYWYSGGLIAMLTLFAGVALLFTRVYPRGLFDLLLGLNRWALRVAAYTALLTDAYPPFRLDQGGNEPDAVP</sequence>
<dbReference type="Proteomes" id="UP001589703">
    <property type="component" value="Unassembled WGS sequence"/>
</dbReference>
<feature type="transmembrane region" description="Helical" evidence="2">
    <location>
        <begin position="48"/>
        <end position="71"/>
    </location>
</feature>
<feature type="region of interest" description="Disordered" evidence="1">
    <location>
        <begin position="1"/>
        <end position="20"/>
    </location>
</feature>
<dbReference type="EMBL" id="JBHMAR010000061">
    <property type="protein sequence ID" value="MFB9738860.1"/>
    <property type="molecule type" value="Genomic_DNA"/>
</dbReference>
<evidence type="ECO:0000256" key="1">
    <source>
        <dbReference type="SAM" id="MobiDB-lite"/>
    </source>
</evidence>
<reference evidence="3 4" key="1">
    <citation type="submission" date="2024-09" db="EMBL/GenBank/DDBJ databases">
        <authorList>
            <person name="Sun Q."/>
            <person name="Mori K."/>
        </authorList>
    </citation>
    <scope>NUCLEOTIDE SEQUENCE [LARGE SCALE GENOMIC DNA]</scope>
    <source>
        <strain evidence="3 4">JCM 10918</strain>
    </source>
</reference>
<evidence type="ECO:0000256" key="2">
    <source>
        <dbReference type="SAM" id="Phobius"/>
    </source>
</evidence>
<evidence type="ECO:0000313" key="4">
    <source>
        <dbReference type="Proteomes" id="UP001589703"/>
    </source>
</evidence>
<accession>A0ABV5VM32</accession>
<gene>
    <name evidence="3" type="ORF">ACFFRO_27680</name>
</gene>
<dbReference type="RefSeq" id="WP_247463484.1">
    <property type="nucleotide sequence ID" value="NZ_JBHMAR010000061.1"/>
</dbReference>
<keyword evidence="2" id="KW-0472">Membrane</keyword>
<protein>
    <submittedName>
        <fullName evidence="3">DUF4389 domain-containing protein</fullName>
    </submittedName>
</protein>
<keyword evidence="4" id="KW-1185">Reference proteome</keyword>
<dbReference type="InterPro" id="IPR025498">
    <property type="entry name" value="DUF4389"/>
</dbReference>
<keyword evidence="2" id="KW-1133">Transmembrane helix</keyword>